<evidence type="ECO:0000313" key="7">
    <source>
        <dbReference type="EMBL" id="QBD80192.1"/>
    </source>
</evidence>
<evidence type="ECO:0000259" key="6">
    <source>
        <dbReference type="PROSITE" id="PS51387"/>
    </source>
</evidence>
<dbReference type="Gene3D" id="3.30.43.10">
    <property type="entry name" value="Uridine Diphospho-n-acetylenolpyruvylglucosamine Reductase, domain 2"/>
    <property type="match status" value="1"/>
</dbReference>
<evidence type="ECO:0000256" key="2">
    <source>
        <dbReference type="ARBA" id="ARBA00005466"/>
    </source>
</evidence>
<keyword evidence="4" id="KW-0274">FAD</keyword>
<dbReference type="Pfam" id="PF01565">
    <property type="entry name" value="FAD_binding_4"/>
    <property type="match status" value="1"/>
</dbReference>
<organism evidence="7 8">
    <name type="scientific">Ktedonosporobacter rubrisoli</name>
    <dbReference type="NCBI Taxonomy" id="2509675"/>
    <lineage>
        <taxon>Bacteria</taxon>
        <taxon>Bacillati</taxon>
        <taxon>Chloroflexota</taxon>
        <taxon>Ktedonobacteria</taxon>
        <taxon>Ktedonobacterales</taxon>
        <taxon>Ktedonosporobacteraceae</taxon>
        <taxon>Ktedonosporobacter</taxon>
    </lineage>
</organism>
<dbReference type="Gene3D" id="3.30.465.10">
    <property type="match status" value="1"/>
</dbReference>
<evidence type="ECO:0000256" key="5">
    <source>
        <dbReference type="ARBA" id="ARBA00023002"/>
    </source>
</evidence>
<dbReference type="InterPro" id="IPR016167">
    <property type="entry name" value="FAD-bd_PCMH_sub1"/>
</dbReference>
<evidence type="ECO:0000256" key="1">
    <source>
        <dbReference type="ARBA" id="ARBA00001974"/>
    </source>
</evidence>
<dbReference type="Gene3D" id="3.40.462.20">
    <property type="match status" value="1"/>
</dbReference>
<comment type="similarity">
    <text evidence="2">Belongs to the oxygen-dependent FAD-linked oxidoreductase family.</text>
</comment>
<dbReference type="PANTHER" id="PTHR42973:SF39">
    <property type="entry name" value="FAD-BINDING PCMH-TYPE DOMAIN-CONTAINING PROTEIN"/>
    <property type="match status" value="1"/>
</dbReference>
<dbReference type="SUPFAM" id="SSF56176">
    <property type="entry name" value="FAD-binding/transporter-associated domain-like"/>
    <property type="match status" value="1"/>
</dbReference>
<dbReference type="Pfam" id="PF08031">
    <property type="entry name" value="BBE"/>
    <property type="match status" value="1"/>
</dbReference>
<dbReference type="Proteomes" id="UP000290365">
    <property type="component" value="Chromosome"/>
</dbReference>
<evidence type="ECO:0000313" key="8">
    <source>
        <dbReference type="Proteomes" id="UP000290365"/>
    </source>
</evidence>
<dbReference type="KEGG" id="kbs:EPA93_31125"/>
<dbReference type="PROSITE" id="PS00862">
    <property type="entry name" value="OX2_COVAL_FAD"/>
    <property type="match status" value="1"/>
</dbReference>
<dbReference type="InterPro" id="IPR012951">
    <property type="entry name" value="BBE"/>
</dbReference>
<feature type="domain" description="FAD-binding PCMH-type" evidence="6">
    <location>
        <begin position="62"/>
        <end position="233"/>
    </location>
</feature>
<reference evidence="7 8" key="1">
    <citation type="submission" date="2019-01" db="EMBL/GenBank/DDBJ databases">
        <title>Ktedonosporobacter rubrisoli SCAWS-G2.</title>
        <authorList>
            <person name="Huang Y."/>
            <person name="Yan B."/>
        </authorList>
    </citation>
    <scope>NUCLEOTIDE SEQUENCE [LARGE SCALE GENOMIC DNA]</scope>
    <source>
        <strain evidence="7 8">SCAWS-G2</strain>
    </source>
</reference>
<dbReference type="AlphaFoldDB" id="A0A4P6JXN2"/>
<accession>A0A4P6JXN2</accession>
<dbReference type="PANTHER" id="PTHR42973">
    <property type="entry name" value="BINDING OXIDOREDUCTASE, PUTATIVE (AFU_ORTHOLOGUE AFUA_1G17690)-RELATED"/>
    <property type="match status" value="1"/>
</dbReference>
<comment type="cofactor">
    <cofactor evidence="1">
        <name>FAD</name>
        <dbReference type="ChEBI" id="CHEBI:57692"/>
    </cofactor>
</comment>
<protein>
    <submittedName>
        <fullName evidence="7">FAD-binding oxidoreductase</fullName>
    </submittedName>
</protein>
<dbReference type="InterPro" id="IPR006094">
    <property type="entry name" value="Oxid_FAD_bind_N"/>
</dbReference>
<keyword evidence="5" id="KW-0560">Oxidoreductase</keyword>
<dbReference type="OrthoDB" id="545125at2"/>
<evidence type="ECO:0000256" key="4">
    <source>
        <dbReference type="ARBA" id="ARBA00022827"/>
    </source>
</evidence>
<evidence type="ECO:0000256" key="3">
    <source>
        <dbReference type="ARBA" id="ARBA00022630"/>
    </source>
</evidence>
<dbReference type="InterPro" id="IPR006093">
    <property type="entry name" value="Oxy_OxRdtase_FAD_BS"/>
</dbReference>
<dbReference type="GO" id="GO:0016491">
    <property type="term" value="F:oxidoreductase activity"/>
    <property type="evidence" value="ECO:0007669"/>
    <property type="project" value="UniProtKB-KW"/>
</dbReference>
<dbReference type="InterPro" id="IPR036318">
    <property type="entry name" value="FAD-bd_PCMH-like_sf"/>
</dbReference>
<dbReference type="PROSITE" id="PS51387">
    <property type="entry name" value="FAD_PCMH"/>
    <property type="match status" value="1"/>
</dbReference>
<proteinExistence type="inferred from homology"/>
<dbReference type="InterPro" id="IPR050416">
    <property type="entry name" value="FAD-linked_Oxidoreductase"/>
</dbReference>
<dbReference type="EMBL" id="CP035758">
    <property type="protein sequence ID" value="QBD80192.1"/>
    <property type="molecule type" value="Genomic_DNA"/>
</dbReference>
<keyword evidence="8" id="KW-1185">Reference proteome</keyword>
<dbReference type="GO" id="GO:0071949">
    <property type="term" value="F:FAD binding"/>
    <property type="evidence" value="ECO:0007669"/>
    <property type="project" value="InterPro"/>
</dbReference>
<dbReference type="InterPro" id="IPR016169">
    <property type="entry name" value="FAD-bd_PCMH_sub2"/>
</dbReference>
<name>A0A4P6JXN2_KTERU</name>
<sequence length="480" mass="51127">MQTIPMSVRQDDDIAIRNENTMRKDMLSMHTERFAELSQHIAGEVIMPGSETYEHLRNVFNQTGSPAGIVKAQTHQDIVEALRFAREQELPLSVRSGGHGLSGQATNTEGLVIDLAAFHQVEILDPKRHLVRLGAGAHWGEAAQALAEHGLAISSGDTKQVGVGGLTLGGGIGWLVRTHGLTIDSLCAAELVTADGRILRVSVEEHPDLFWAIRGGGGNFGVVTSFDFYAIPCPAVIGGSVIYDVAEAESVLAAWAQAMREAPEELNSTILLFSGFGAQVPPRVSVLFCYAGDAQAKADAAIQPLLHLGTVQTQHIQKMPYHAMLEDAVSPPPGLKNVGHNGFLKTLSNEAIAVLAANYGQPGKPIAQIRSLGGAMARVRSQATAFAHRESEALVIVPAFAPVSAGEVQAQQIRQAAWGPLAALSRGAFVNFLTDASQASVAAAYPDETFARLASIKATYDPDNLFNQNWKSKLAVKTQA</sequence>
<gene>
    <name evidence="7" type="ORF">EPA93_31125</name>
</gene>
<dbReference type="InterPro" id="IPR016166">
    <property type="entry name" value="FAD-bd_PCMH"/>
</dbReference>
<keyword evidence="3" id="KW-0285">Flavoprotein</keyword>